<reference evidence="3" key="1">
    <citation type="submission" date="2016-10" db="EMBL/GenBank/DDBJ databases">
        <authorList>
            <person name="Varghese N."/>
            <person name="Submissions S."/>
        </authorList>
    </citation>
    <scope>NUCLEOTIDE SEQUENCE [LARGE SCALE GENOMIC DNA]</scope>
    <source>
        <strain evidence="3">CGMCC 1.3431</strain>
    </source>
</reference>
<evidence type="ECO:0000259" key="1">
    <source>
        <dbReference type="Pfam" id="PF21217"/>
    </source>
</evidence>
<protein>
    <submittedName>
        <fullName evidence="2">DNA-damage-inducible protein J</fullName>
    </submittedName>
</protein>
<proteinExistence type="predicted"/>
<dbReference type="AlphaFoldDB" id="A0A1G4RDF6"/>
<keyword evidence="3" id="KW-1185">Reference proteome</keyword>
<dbReference type="EMBL" id="FMTS01000002">
    <property type="protein sequence ID" value="SCW54691.1"/>
    <property type="molecule type" value="Genomic_DNA"/>
</dbReference>
<organism evidence="2 3">
    <name type="scientific">Asticcacaulis taihuensis</name>
    <dbReference type="NCBI Taxonomy" id="260084"/>
    <lineage>
        <taxon>Bacteria</taxon>
        <taxon>Pseudomonadati</taxon>
        <taxon>Pseudomonadota</taxon>
        <taxon>Alphaproteobacteria</taxon>
        <taxon>Caulobacterales</taxon>
        <taxon>Caulobacteraceae</taxon>
        <taxon>Asticcacaulis</taxon>
    </lineage>
</organism>
<dbReference type="Proteomes" id="UP000199150">
    <property type="component" value="Unassembled WGS sequence"/>
</dbReference>
<dbReference type="InterPro" id="IPR007337">
    <property type="entry name" value="RelB/DinJ"/>
</dbReference>
<gene>
    <name evidence="2" type="ORF">SAMN02927928_1794</name>
</gene>
<dbReference type="InterPro" id="IPR013321">
    <property type="entry name" value="Arc_rbn_hlx_hlx"/>
</dbReference>
<dbReference type="STRING" id="260084.SAMN02927928_1794"/>
<dbReference type="Gene3D" id="1.10.1220.10">
    <property type="entry name" value="Met repressor-like"/>
    <property type="match status" value="1"/>
</dbReference>
<evidence type="ECO:0000313" key="2">
    <source>
        <dbReference type="EMBL" id="SCW54691.1"/>
    </source>
</evidence>
<dbReference type="RefSeq" id="WP_090646644.1">
    <property type="nucleotide sequence ID" value="NZ_CBCRYE010000004.1"/>
</dbReference>
<dbReference type="Pfam" id="PF04221">
    <property type="entry name" value="RelB"/>
    <property type="match status" value="1"/>
</dbReference>
<dbReference type="OrthoDB" id="9799097at2"/>
<accession>A0A1G4RDF6</accession>
<dbReference type="InterPro" id="IPR048851">
    <property type="entry name" value="PaaA2_dom"/>
</dbReference>
<dbReference type="NCBIfam" id="TIGR02384">
    <property type="entry name" value="RelB_DinJ"/>
    <property type="match status" value="1"/>
</dbReference>
<dbReference type="GO" id="GO:0006355">
    <property type="term" value="P:regulation of DNA-templated transcription"/>
    <property type="evidence" value="ECO:0007669"/>
    <property type="project" value="InterPro"/>
</dbReference>
<sequence length="100" mass="10661">MASVPVQTRVEASVKERAGIVLGNMGLTVSDAIRILLTRIANEGALPAGLTVDAVAHDLWFRTKVQEALDDPRPAISDEDVKSHFAARRAKALSKAEGQA</sequence>
<dbReference type="Gene3D" id="6.20.450.20">
    <property type="match status" value="1"/>
</dbReference>
<feature type="domain" description="Stability determinant" evidence="1">
    <location>
        <begin position="57"/>
        <end position="78"/>
    </location>
</feature>
<evidence type="ECO:0000313" key="3">
    <source>
        <dbReference type="Proteomes" id="UP000199150"/>
    </source>
</evidence>
<dbReference type="Pfam" id="PF21217">
    <property type="entry name" value="PaaA2"/>
    <property type="match status" value="1"/>
</dbReference>
<name>A0A1G4RDF6_9CAUL</name>